<reference evidence="10" key="1">
    <citation type="submission" date="2022-07" db="EMBL/GenBank/DDBJ databases">
        <title>Phylogenomic reconstructions and comparative analyses of Kickxellomycotina fungi.</title>
        <authorList>
            <person name="Reynolds N.K."/>
            <person name="Stajich J.E."/>
            <person name="Barry K."/>
            <person name="Grigoriev I.V."/>
            <person name="Crous P."/>
            <person name="Smith M.E."/>
        </authorList>
    </citation>
    <scope>NUCLEOTIDE SEQUENCE</scope>
    <source>
        <strain evidence="10">NRRL 1566</strain>
    </source>
</reference>
<dbReference type="Gene3D" id="6.10.140.1400">
    <property type="match status" value="1"/>
</dbReference>
<dbReference type="InterPro" id="IPR002539">
    <property type="entry name" value="MaoC-like_dom"/>
</dbReference>
<name>A0A9W8IGE6_9FUNG</name>
<dbReference type="FunFam" id="3.20.20.70:FF:000078">
    <property type="entry name" value="Fatty acid synthase beta subunit dehydratase"/>
    <property type="match status" value="1"/>
</dbReference>
<dbReference type="Gene3D" id="6.10.140.1410">
    <property type="match status" value="1"/>
</dbReference>
<dbReference type="InterPro" id="IPR009081">
    <property type="entry name" value="PP-bd_ACP"/>
</dbReference>
<dbReference type="Pfam" id="PF18325">
    <property type="entry name" value="Fas_alpha_ACP"/>
    <property type="match status" value="1"/>
</dbReference>
<dbReference type="PROSITE" id="PS00606">
    <property type="entry name" value="KS3_1"/>
    <property type="match status" value="1"/>
</dbReference>
<dbReference type="PROSITE" id="PS52004">
    <property type="entry name" value="KS3_2"/>
    <property type="match status" value="1"/>
</dbReference>
<dbReference type="Gene3D" id="3.40.47.10">
    <property type="match status" value="1"/>
</dbReference>
<dbReference type="GO" id="GO:0008897">
    <property type="term" value="F:holo-[acyl-carrier-protein] synthase activity"/>
    <property type="evidence" value="ECO:0007669"/>
    <property type="project" value="InterPro"/>
</dbReference>
<dbReference type="SUPFAM" id="SSF51735">
    <property type="entry name" value="NAD(P)-binding Rossmann-fold domains"/>
    <property type="match status" value="1"/>
</dbReference>
<dbReference type="InterPro" id="IPR016035">
    <property type="entry name" value="Acyl_Trfase/lysoPLipase"/>
</dbReference>
<dbReference type="EMBL" id="JANBUW010000010">
    <property type="protein sequence ID" value="KAJ2851647.1"/>
    <property type="molecule type" value="Genomic_DNA"/>
</dbReference>
<dbReference type="InterPro" id="IPR041550">
    <property type="entry name" value="FASI_helical"/>
</dbReference>
<dbReference type="SMART" id="SM00827">
    <property type="entry name" value="PKS_AT"/>
    <property type="match status" value="1"/>
</dbReference>
<dbReference type="Gene3D" id="3.20.20.70">
    <property type="entry name" value="Aldolase class I"/>
    <property type="match status" value="1"/>
</dbReference>
<keyword evidence="6" id="KW-0560">Oxidoreductase</keyword>
<dbReference type="PANTHER" id="PTHR10982">
    <property type="entry name" value="MALONYL COA-ACYL CARRIER PROTEIN TRANSACYLASE"/>
    <property type="match status" value="1"/>
</dbReference>
<dbReference type="SUPFAM" id="SSF52151">
    <property type="entry name" value="FabD/lysophospholipase-like"/>
    <property type="match status" value="2"/>
</dbReference>
<dbReference type="Pfam" id="PF16073">
    <property type="entry name" value="SAT"/>
    <property type="match status" value="1"/>
</dbReference>
<dbReference type="InterPro" id="IPR032088">
    <property type="entry name" value="SAT"/>
</dbReference>
<keyword evidence="2" id="KW-0597">Phosphoprotein</keyword>
<dbReference type="Gene3D" id="3.40.366.10">
    <property type="entry name" value="Malonyl-Coenzyme A Acyl Carrier Protein, domain 2"/>
    <property type="match status" value="3"/>
</dbReference>
<dbReference type="Pfam" id="PF22235">
    <property type="entry name" value="FAS1_thioest_ins"/>
    <property type="match status" value="1"/>
</dbReference>
<evidence type="ECO:0000256" key="2">
    <source>
        <dbReference type="ARBA" id="ARBA00022553"/>
    </source>
</evidence>
<dbReference type="Gene3D" id="3.90.25.70">
    <property type="match status" value="1"/>
</dbReference>
<dbReference type="EC" id="2.3.1.86" evidence="10"/>
<evidence type="ECO:0000256" key="7">
    <source>
        <dbReference type="SAM" id="MobiDB-lite"/>
    </source>
</evidence>
<evidence type="ECO:0000313" key="10">
    <source>
        <dbReference type="EMBL" id="KAJ2851647.1"/>
    </source>
</evidence>
<dbReference type="GO" id="GO:0006633">
    <property type="term" value="P:fatty acid biosynthetic process"/>
    <property type="evidence" value="ECO:0007669"/>
    <property type="project" value="InterPro"/>
</dbReference>
<dbReference type="SUPFAM" id="SSF54637">
    <property type="entry name" value="Thioesterase/thiol ester dehydrase-isomerase"/>
    <property type="match status" value="1"/>
</dbReference>
<dbReference type="Pfam" id="PF08354">
    <property type="entry name" value="Fas1-AflB-like_hel"/>
    <property type="match status" value="1"/>
</dbReference>
<dbReference type="InterPro" id="IPR020841">
    <property type="entry name" value="PKS_Beta-ketoAc_synthase_dom"/>
</dbReference>
<dbReference type="SUPFAM" id="SSF53901">
    <property type="entry name" value="Thiolase-like"/>
    <property type="match status" value="2"/>
</dbReference>
<dbReference type="InterPro" id="IPR016039">
    <property type="entry name" value="Thiolase-like"/>
</dbReference>
<dbReference type="InterPro" id="IPR050830">
    <property type="entry name" value="Fungal_FAS"/>
</dbReference>
<dbReference type="PANTHER" id="PTHR10982:SF21">
    <property type="entry name" value="FATTY ACID SYNTHASE SUBUNIT BETA"/>
    <property type="match status" value="1"/>
</dbReference>
<keyword evidence="10" id="KW-0012">Acyltransferase</keyword>
<dbReference type="Pfam" id="PF00109">
    <property type="entry name" value="ketoacyl-synt"/>
    <property type="match status" value="1"/>
</dbReference>
<dbReference type="Gene3D" id="6.20.240.10">
    <property type="match status" value="1"/>
</dbReference>
<dbReference type="Pfam" id="PF00698">
    <property type="entry name" value="Acyl_transf_1"/>
    <property type="match status" value="1"/>
</dbReference>
<dbReference type="Gene3D" id="6.10.250.1930">
    <property type="match status" value="1"/>
</dbReference>
<dbReference type="OrthoDB" id="4251012at2759"/>
<dbReference type="Gene3D" id="3.40.50.720">
    <property type="entry name" value="NAD(P)-binding Rossmann-like Domain"/>
    <property type="match status" value="2"/>
</dbReference>
<keyword evidence="4" id="KW-0378">Hydrolase</keyword>
<dbReference type="GO" id="GO:0004321">
    <property type="term" value="F:fatty-acyl-CoA synthase activity"/>
    <property type="evidence" value="ECO:0007669"/>
    <property type="project" value="UniProtKB-EC"/>
</dbReference>
<dbReference type="GO" id="GO:0005835">
    <property type="term" value="C:fatty acid synthase complex"/>
    <property type="evidence" value="ECO:0007669"/>
    <property type="project" value="InterPro"/>
</dbReference>
<dbReference type="Proteomes" id="UP001139887">
    <property type="component" value="Unassembled WGS sequence"/>
</dbReference>
<dbReference type="InterPro" id="IPR014043">
    <property type="entry name" value="Acyl_transferase_dom"/>
</dbReference>
<feature type="domain" description="Ketosynthase family 3 (KS3)" evidence="9">
    <location>
        <begin position="3036"/>
        <end position="3552"/>
    </location>
</feature>
<dbReference type="InterPro" id="IPR003965">
    <property type="entry name" value="Fatty_acid_synthase"/>
</dbReference>
<dbReference type="InterPro" id="IPR013565">
    <property type="entry name" value="Fas1/AflB-like_central"/>
</dbReference>
<dbReference type="Gene3D" id="3.30.70.2490">
    <property type="match status" value="1"/>
</dbReference>
<proteinExistence type="predicted"/>
<keyword evidence="3 10" id="KW-0808">Transferase</keyword>
<dbReference type="Pfam" id="PF18314">
    <property type="entry name" value="FAS_I_H"/>
    <property type="match status" value="1"/>
</dbReference>
<dbReference type="InterPro" id="IPR013785">
    <property type="entry name" value="Aldolase_TIM"/>
</dbReference>
<dbReference type="CDD" id="cd00828">
    <property type="entry name" value="elong_cond_enzymes"/>
    <property type="match status" value="1"/>
</dbReference>
<dbReference type="GO" id="GO:0019171">
    <property type="term" value="F:(3R)-hydroxyacyl-[acyl-carrier-protein] dehydratase activity"/>
    <property type="evidence" value="ECO:0007669"/>
    <property type="project" value="InterPro"/>
</dbReference>
<dbReference type="Gene3D" id="3.10.129.10">
    <property type="entry name" value="Hotdog Thioesterase"/>
    <property type="match status" value="1"/>
</dbReference>
<accession>A0A9W8IGE6</accession>
<dbReference type="InterPro" id="IPR014030">
    <property type="entry name" value="Ketoacyl_synth_N"/>
</dbReference>
<dbReference type="PROSITE" id="PS50075">
    <property type="entry name" value="CARRIER"/>
    <property type="match status" value="1"/>
</dbReference>
<dbReference type="CDD" id="cd08950">
    <property type="entry name" value="KR_fFAS_SDR_c_like"/>
    <property type="match status" value="1"/>
</dbReference>
<dbReference type="GO" id="GO:0004315">
    <property type="term" value="F:3-oxoacyl-[acyl-carrier-protein] synthase activity"/>
    <property type="evidence" value="ECO:0007669"/>
    <property type="project" value="InterPro"/>
</dbReference>
<feature type="region of interest" description="Disordered" evidence="7">
    <location>
        <begin position="3251"/>
        <end position="3272"/>
    </location>
</feature>
<dbReference type="InterPro" id="IPR040899">
    <property type="entry name" value="Fas_alpha_ACP"/>
</dbReference>
<keyword evidence="1" id="KW-0596">Phosphopantetheine</keyword>
<keyword evidence="5" id="KW-0521">NADP</keyword>
<evidence type="ECO:0000256" key="3">
    <source>
        <dbReference type="ARBA" id="ARBA00022679"/>
    </source>
</evidence>
<evidence type="ECO:0000256" key="5">
    <source>
        <dbReference type="ARBA" id="ARBA00022857"/>
    </source>
</evidence>
<comment type="caution">
    <text evidence="10">The sequence shown here is derived from an EMBL/GenBank/DDBJ whole genome shotgun (WGS) entry which is preliminary data.</text>
</comment>
<evidence type="ECO:0000256" key="4">
    <source>
        <dbReference type="ARBA" id="ARBA00022801"/>
    </source>
</evidence>
<protein>
    <submittedName>
        <fullName evidence="10">Fatty acid synthase alpha subunit Lsd1</fullName>
        <ecNumber evidence="10">2.3.1.86</ecNumber>
    </submittedName>
</protein>
<dbReference type="InterPro" id="IPR018201">
    <property type="entry name" value="Ketoacyl_synth_AS"/>
</dbReference>
<evidence type="ECO:0000313" key="11">
    <source>
        <dbReference type="Proteomes" id="UP001139887"/>
    </source>
</evidence>
<dbReference type="Pfam" id="PF17951">
    <property type="entry name" value="FAS_meander"/>
    <property type="match status" value="1"/>
</dbReference>
<evidence type="ECO:0000256" key="6">
    <source>
        <dbReference type="ARBA" id="ARBA00023002"/>
    </source>
</evidence>
<dbReference type="Pfam" id="PF01575">
    <property type="entry name" value="MaoC_dehydratas"/>
    <property type="match status" value="1"/>
</dbReference>
<dbReference type="PRINTS" id="PR01483">
    <property type="entry name" value="FASYNTHASE"/>
</dbReference>
<dbReference type="GO" id="GO:0004312">
    <property type="term" value="F:fatty acid synthase activity"/>
    <property type="evidence" value="ECO:0007669"/>
    <property type="project" value="InterPro"/>
</dbReference>
<dbReference type="InterPro" id="IPR014031">
    <property type="entry name" value="Ketoacyl_synth_C"/>
</dbReference>
<dbReference type="Gene3D" id="3.30.1120.100">
    <property type="match status" value="1"/>
</dbReference>
<dbReference type="InterPro" id="IPR047224">
    <property type="entry name" value="FAS_alpha_su_C"/>
</dbReference>
<evidence type="ECO:0000256" key="1">
    <source>
        <dbReference type="ARBA" id="ARBA00022450"/>
    </source>
</evidence>
<dbReference type="GO" id="GO:0004318">
    <property type="term" value="F:enoyl-[acyl-carrier-protein] reductase (NADH) activity"/>
    <property type="evidence" value="ECO:0007669"/>
    <property type="project" value="InterPro"/>
</dbReference>
<dbReference type="GO" id="GO:0016787">
    <property type="term" value="F:hydrolase activity"/>
    <property type="evidence" value="ECO:0007669"/>
    <property type="project" value="UniProtKB-KW"/>
</dbReference>
<dbReference type="InterPro" id="IPR036291">
    <property type="entry name" value="NAD(P)-bd_dom_sf"/>
</dbReference>
<dbReference type="InterPro" id="IPR029069">
    <property type="entry name" value="HotDog_dom_sf"/>
</dbReference>
<evidence type="ECO:0000259" key="8">
    <source>
        <dbReference type="PROSITE" id="PS50075"/>
    </source>
</evidence>
<feature type="domain" description="Carrier" evidence="8">
    <location>
        <begin position="2149"/>
        <end position="2228"/>
    </location>
</feature>
<evidence type="ECO:0000259" key="9">
    <source>
        <dbReference type="PROSITE" id="PS52004"/>
    </source>
</evidence>
<dbReference type="Gene3D" id="1.20.930.70">
    <property type="match status" value="1"/>
</dbReference>
<organism evidence="10 11">
    <name type="scientific">Coemansia brasiliensis</name>
    <dbReference type="NCBI Taxonomy" id="2650707"/>
    <lineage>
        <taxon>Eukaryota</taxon>
        <taxon>Fungi</taxon>
        <taxon>Fungi incertae sedis</taxon>
        <taxon>Zoopagomycota</taxon>
        <taxon>Kickxellomycotina</taxon>
        <taxon>Kickxellomycetes</taxon>
        <taxon>Kickxellales</taxon>
        <taxon>Kickxellaceae</taxon>
        <taxon>Coemansia</taxon>
    </lineage>
</organism>
<dbReference type="SMART" id="SM00825">
    <property type="entry name" value="PKS_KS"/>
    <property type="match status" value="1"/>
</dbReference>
<gene>
    <name evidence="10" type="primary">fas2_2</name>
    <name evidence="10" type="ORF">IWW36_000970</name>
</gene>
<dbReference type="InterPro" id="IPR040883">
    <property type="entry name" value="FAS_meander"/>
</dbReference>
<sequence length="3629" mass="402531">MSNLEKVEIVYKLTAVTISVTSDSADELRHLAHLFAELEPHDEISSLELYALFFQFCAQHNKHLALCILKSLIEILITNKQDIHVAIEKHNLDEGRSRAVLRAYYSLWNDTDARAEYQHAVEACGLPALFSSPAAHLLAIFGGQRGIGDPLNETQWLLSVYWPLLQEYVQHMSEFLHSESQDSRFCAVYSQGMDVFSWLTDLDLAPNAQYLETIPVMLPVVGLTQLMHVMILYKTLFMTPGQLMRQFKASTGHSQGIAIATVFSMLSDEASFEQQSRAILGLQMLVGAMPQIEYPFYMLNPRTAHDCAQLQESVPYPMALIQGISSSQLTRFISEFNNLQNSSLECVYLAVCNSSSQFIVAGVTASVAKFASFLCSQSEASDQSRVPFPLRKPAIKVSYLKITAPYHCSLLDHLVDQIYELAIKKGWTLDAADMQIPVRACDSGGDICVNEDLTRYLLYSMCVLPVNWPQAIADPGITHMVDFGTGGFNGFGQLAFKNVEGSGVSVICAGALIPHHGGMLGSKADLWKVKTAPNWLNEWGPRLVRTPSGIHIDTQMQRILGLPTVMVAGMTPTTTNVEFVAAISNAGYHVELAGGGMHSEQDMKDRIYKLAKLIPSGNGITLNCIYFNQKQWQFQFPALLQMRREGLPITGLCIGGGVPSTENAIEIISELQAASIRHIAFKPSTAESIRQVVQIAKRSPIPIILQWTGGRGGGHHSFEDFHQPILETYAAIRACKDMVLVAGSGFGDAQGSLPYITGEWSKQFGRAPMPFDGILLGSRVMIAKEAGTSLAAKELIKAAPGVNDSQWHLTYDGESGGVTTLTSEYGELNHSLANRATMFIRDMSSILSQPRDKREALLLARKDEIISRLNSDYMRPWFGKKANGQVVDLEDMTYTEVIDRTVELMYIKHQQRWAHKSFEKIVYEFIRRSECRFSSDTLSVSYSTWVADTVPIAYADKLAELYPEATSKLLTPDDVDFFTHLCKRRGQKPPLFILDFVDFGNWLQKDSIWPSENLETIVDQDPQRVGIQQGPVAAQYSTIVNESVKGIIDGIYHSHIDAIVERLYNSDESQIPFVEYLGPDPVLVNLPSIVNVSQDSCKRTFTLPVSSVLPDTNVWLQALAGSCKSWLHAWLTAPAVVQGHRFINNQLRQLLRPRPGRTFVVQLADGIPNILEIYSKSGELEFKLEYSKDIISQRVFQPTQNGVATFLQKFLYCPASFPTPISHLEEIYNASAHQVNAEAWVDNSDHPVAYTDIISLQQVVYSNGITLTEDYVRAFCLNIGNRLQHYVTKEGGHMYAPIDFVYVAGTPFSLQLLISPATGDGQLAIVHLTNSIELADDMQLLKVGDFLRTAQKIDSIANTALGKVISISTHAYVGSQLIAKTKSEFLSKGYFIDFADAFKRDSDQLIVISLPSEIDVAALEMKEWFIYREDTPLTLGVGAVLEFQLDSTYRYKQESLFASLSVTGKAMLIPECGLPIHIADVDFQWLEARSNFVIDYLRQFEIAPETSHFDYGGYKLDSSRSDIMTIVVPDSNHEYARLSGDRNPIHVNPYIADIAGLPATITHGQWTNAATRTIVERCVADEHPERIRQFATEYVGMVVPRDTLYVELSHVGMKRGQMLFEGQTLHRDGSPVMKFTAQVEQPATVYVFTGQGAQYKNMGMDMYQSSSVAKSIWDRANEHMVRKFGLPLLDIVCSNPSEHTMHFEGDSGEAILDNYLDLKALLSESPLSAYLCEIDEESLCYTLTSPNGLLNTTQITQPALMAFAWATVADMKNKGLVQHSAMFAGHSLGELCALGTLGNFLQFEDMLELAFYRGLVMQSAVSRDEHGYSGFGMVAVNPARIGSTFDESMLFTTLSAIQVENDGLLDIVNYNVRKQQYVVAGTLFNLEMLRQVLDALASAEPTFGTDSFEPMLRTVIDNMTPISAKPVLLRGIATVPLDGIDMPFHSRILESSVPMFRKILRTKILPDKVHLDALYNRYIPNLTAVPFAATREYVELVHTVTRSPVLAEILENYSTEFESTCAHETAVALLIEILAYQLASPVQWIRTLDQLFNVSKVERMIEIGPSPVLCNLAARSQHNGSKLWHCERDKRDIYFMYEAEGDSKPIDLAAGDASNHKSAQLQLEPVISSPETQSVSEQTKIATAESLKDVPIPTVDAIRAIIASKTKQPLENIPVNQSIKALSSGKSIMQNELLGELQKEFGSKMPDKSEELPINELSESIGKTVLTLGKCTQSLVSRLFSNKMPGGYSLKTVREKLQSLYGLGHQRQDALLLHALTIEPKSRLSSDDEANAWLDKVARSYAIHAGINYQAATAVLKAGSQVSVVSSVELQKMRKRELEHIKLQIQVLARYAGIDMRSGDRIAEQTQMRLEEAQKNYNTVAAEFGDMFVSGVHPQLDIRKARYYDSYWNWARQNAYELVQYAISFGTKDIPENVSVKEQMLQLQNCADEELVQMLMGMQALLGQSSILETTPALQFVQTLYRNCKNAIHQNPVYRELTVPKQPKTTITADGEAVYHEIDRASEPSFAEYIATIRAAATSNIPLLSLSVKSKQGLWQYDSSVSALYFDALASIVCQGLTFTGRTALITGCGQGSIGIEILRGLLIGGAKVVATTSRYSHQTIKLYETLYRECGSRGSQLIVVPFNQGSVQDIDGLVNFIFSQEGLGWDLDYVFPFAAISDIGSTATNLGSRSELAQRVILTNVLRLLGGIKAAKDQYRKTTGRPTLAVLPLSPNHGIFGGDGLYGECKLALETLFNRWKSEAWKGNLSVVGAVIGWTRGTGLMSDNNLLAQKIESKGVRTFSPREMAFNILGLLHKHITRMAHRQPLRVDMSGGLSFFGNISQVVKDERMRIDKHCALLKRIVQDISSILSSQYYVNGKSLLGSQDIGLLAKPQIHFPSSKSYCDLEHLHYLQDMIDLDQVVVITGYGEVGPYGNAETRWEVEAFGELSNEGCIELAWIMGLIKYHNGNHPTTKSYYVGWTDSKSGEPVRDMEVKQRYEKFIMAHTGIRLIEPELVNGYNPNDKRVLREIQIEHDMEPFEASTEEAAAYKSSNGNKVDIWESKEHRGLWLVRFLKGAVIRVPAAVTNGRLVASLLPTGWEASRFGIPNEIVSQLDHASLLMLVSVVEALIRSGITDPYELYKYVHISEIGSSLGSGIGGSSAVQDVFGNRQLDKSVKADIIQEIFISTIQAWINMLLISGSGPVRPAVGACATGVLSIDSAMEAIQQGKAKVMLAGGVDTFTDESSTEFAKMGATSDSVQELSSGREPSEMCRPCTSTRNGFMEGEGGGAVVLMSASLAIEIGAPIYGVVAFTSTATDKQGRSVPAPGKGILTSSRETTKRSSLLLDMEYRRRKLQSQLKLLDSWREAEIGEIQLDRNDNDTAFAVRDIETAYYQQKRALLDVWSHQFWKHNAEISPLRGSLAVWGLTVDDIGMASFHGTSTKANDKNESDVLNSQLKHLGRTPGHAVPVVCQKWLTGHAKGGAASFMLNGVLQSLRTGLIPGNRNADNIASELQECDNLVYLSKSIQTTGIKAALMKSFGFGQVGGEMLVLHPDFALAAMTQQQLDEYNQKVDQRRQQSLRYWQEAMVGKRPFVKVKERPPFTEQQEQAVYLDPLARAHWDPVTKEYKF</sequence>
<dbReference type="Pfam" id="PF02801">
    <property type="entry name" value="Ketoacyl-synt_C"/>
    <property type="match status" value="1"/>
</dbReference>
<dbReference type="InterPro" id="IPR001227">
    <property type="entry name" value="Ac_transferase_dom_sf"/>
</dbReference>
<keyword evidence="11" id="KW-1185">Reference proteome</keyword>
<dbReference type="SUPFAM" id="SSF51412">
    <property type="entry name" value="Inosine monophosphate dehydrogenase (IMPDH)"/>
    <property type="match status" value="1"/>
</dbReference>